<proteinExistence type="predicted"/>
<keyword evidence="2" id="KW-1185">Reference proteome</keyword>
<dbReference type="OrthoDB" id="998851at2759"/>
<sequence>MARIVNEYFSSLSKSGGREGFESGLEGMNSCITEDMNWKLNEVYKFEEIQIALKEATPLKAAEDDGFPIVLFQTFWHIVGKDVGEYYLSVLNGGRMIKNNVLLVYEILHTLKQRRIGKKGSFALKLDMSKACDRVE</sequence>
<protein>
    <submittedName>
        <fullName evidence="1">Reverse transcriptase</fullName>
    </submittedName>
</protein>
<keyword evidence="1" id="KW-0695">RNA-directed DNA polymerase</keyword>
<reference evidence="2" key="1">
    <citation type="journal article" date="2019" name="Plant Biotechnol. J.">
        <title>Genome sequencing of the Australian wild diploid species Gossypium australe highlights disease resistance and delayed gland morphogenesis.</title>
        <authorList>
            <person name="Cai Y."/>
            <person name="Cai X."/>
            <person name="Wang Q."/>
            <person name="Wang P."/>
            <person name="Zhang Y."/>
            <person name="Cai C."/>
            <person name="Xu Y."/>
            <person name="Wang K."/>
            <person name="Zhou Z."/>
            <person name="Wang C."/>
            <person name="Geng S."/>
            <person name="Li B."/>
            <person name="Dong Q."/>
            <person name="Hou Y."/>
            <person name="Wang H."/>
            <person name="Ai P."/>
            <person name="Liu Z."/>
            <person name="Yi F."/>
            <person name="Sun M."/>
            <person name="An G."/>
            <person name="Cheng J."/>
            <person name="Zhang Y."/>
            <person name="Shi Q."/>
            <person name="Xie Y."/>
            <person name="Shi X."/>
            <person name="Chang Y."/>
            <person name="Huang F."/>
            <person name="Chen Y."/>
            <person name="Hong S."/>
            <person name="Mi L."/>
            <person name="Sun Q."/>
            <person name="Zhang L."/>
            <person name="Zhou B."/>
            <person name="Peng R."/>
            <person name="Zhang X."/>
            <person name="Liu F."/>
        </authorList>
    </citation>
    <scope>NUCLEOTIDE SEQUENCE [LARGE SCALE GENOMIC DNA]</scope>
    <source>
        <strain evidence="2">cv. PA1801</strain>
    </source>
</reference>
<comment type="caution">
    <text evidence="1">The sequence shown here is derived from an EMBL/GenBank/DDBJ whole genome shotgun (WGS) entry which is preliminary data.</text>
</comment>
<evidence type="ECO:0000313" key="2">
    <source>
        <dbReference type="Proteomes" id="UP000325315"/>
    </source>
</evidence>
<dbReference type="Proteomes" id="UP000325315">
    <property type="component" value="Unassembled WGS sequence"/>
</dbReference>
<accession>A0A5B6WID1</accession>
<organism evidence="1 2">
    <name type="scientific">Gossypium australe</name>
    <dbReference type="NCBI Taxonomy" id="47621"/>
    <lineage>
        <taxon>Eukaryota</taxon>
        <taxon>Viridiplantae</taxon>
        <taxon>Streptophyta</taxon>
        <taxon>Embryophyta</taxon>
        <taxon>Tracheophyta</taxon>
        <taxon>Spermatophyta</taxon>
        <taxon>Magnoliopsida</taxon>
        <taxon>eudicotyledons</taxon>
        <taxon>Gunneridae</taxon>
        <taxon>Pentapetalae</taxon>
        <taxon>rosids</taxon>
        <taxon>malvids</taxon>
        <taxon>Malvales</taxon>
        <taxon>Malvaceae</taxon>
        <taxon>Malvoideae</taxon>
        <taxon>Gossypium</taxon>
    </lineage>
</organism>
<keyword evidence="1" id="KW-0548">Nucleotidyltransferase</keyword>
<name>A0A5B6WID1_9ROSI</name>
<evidence type="ECO:0000313" key="1">
    <source>
        <dbReference type="EMBL" id="KAA3480998.1"/>
    </source>
</evidence>
<dbReference type="GO" id="GO:0003964">
    <property type="term" value="F:RNA-directed DNA polymerase activity"/>
    <property type="evidence" value="ECO:0007669"/>
    <property type="project" value="UniProtKB-KW"/>
</dbReference>
<dbReference type="EMBL" id="SMMG02000003">
    <property type="protein sequence ID" value="KAA3480998.1"/>
    <property type="molecule type" value="Genomic_DNA"/>
</dbReference>
<gene>
    <name evidence="1" type="ORF">EPI10_021398</name>
</gene>
<dbReference type="AlphaFoldDB" id="A0A5B6WID1"/>
<keyword evidence="1" id="KW-0808">Transferase</keyword>